<comment type="caution">
    <text evidence="2">The sequence shown here is derived from an EMBL/GenBank/DDBJ whole genome shotgun (WGS) entry which is preliminary data.</text>
</comment>
<keyword evidence="1" id="KW-0472">Membrane</keyword>
<dbReference type="EMBL" id="PXOH01000004">
    <property type="protein sequence ID" value="PSF38330.1"/>
    <property type="molecule type" value="Genomic_DNA"/>
</dbReference>
<accession>A0A2T1M0W2</accession>
<keyword evidence="1" id="KW-1133">Transmembrane helix</keyword>
<reference evidence="2 3" key="1">
    <citation type="submission" date="2018-03" db="EMBL/GenBank/DDBJ databases">
        <title>The ancient ancestry and fast evolution of plastids.</title>
        <authorList>
            <person name="Moore K.R."/>
            <person name="Magnabosco C."/>
            <person name="Momper L."/>
            <person name="Gold D.A."/>
            <person name="Bosak T."/>
            <person name="Fournier G.P."/>
        </authorList>
    </citation>
    <scope>NUCLEOTIDE SEQUENCE [LARGE SCALE GENOMIC DNA]</scope>
    <source>
        <strain evidence="2 3">CCALA 016</strain>
    </source>
</reference>
<feature type="transmembrane region" description="Helical" evidence="1">
    <location>
        <begin position="49"/>
        <end position="69"/>
    </location>
</feature>
<dbReference type="Proteomes" id="UP000239001">
    <property type="component" value="Unassembled WGS sequence"/>
</dbReference>
<feature type="transmembrane region" description="Helical" evidence="1">
    <location>
        <begin position="125"/>
        <end position="147"/>
    </location>
</feature>
<reference evidence="2 3" key="2">
    <citation type="submission" date="2018-03" db="EMBL/GenBank/DDBJ databases">
        <authorList>
            <person name="Keele B.F."/>
        </authorList>
    </citation>
    <scope>NUCLEOTIDE SEQUENCE [LARGE SCALE GENOMIC DNA]</scope>
    <source>
        <strain evidence="2 3">CCALA 016</strain>
    </source>
</reference>
<feature type="transmembrane region" description="Helical" evidence="1">
    <location>
        <begin position="102"/>
        <end position="119"/>
    </location>
</feature>
<gene>
    <name evidence="2" type="ORF">C7H19_04870</name>
</gene>
<sequence>MKISFLSEPILRRKQKTLDLQDLRGSWQINWKIRNITLFSAIYTRIDQVFVIWGLISVIVFSVAQLLPFSWRDQAIAWSILTLVGVLSMITLTTFWAQVERLMWLVYFWVALMLVGMFVTDLGIYLNWGIVLLNLCPIWLGLSAIGYLGTGWGIQSRTFIILGIIHLLSIGYVQYVTLPFLATGVIMGGSLLLLAQVQWDMRPPIDYSLLTQEEKAFNHNQHLLRQQF</sequence>
<organism evidence="2 3">
    <name type="scientific">Aphanothece hegewaldii CCALA 016</name>
    <dbReference type="NCBI Taxonomy" id="2107694"/>
    <lineage>
        <taxon>Bacteria</taxon>
        <taxon>Bacillati</taxon>
        <taxon>Cyanobacteriota</taxon>
        <taxon>Cyanophyceae</taxon>
        <taxon>Oscillatoriophycideae</taxon>
        <taxon>Chroococcales</taxon>
        <taxon>Aphanothecaceae</taxon>
        <taxon>Aphanothece</taxon>
    </lineage>
</organism>
<evidence type="ECO:0000313" key="2">
    <source>
        <dbReference type="EMBL" id="PSF38330.1"/>
    </source>
</evidence>
<evidence type="ECO:0000313" key="3">
    <source>
        <dbReference type="Proteomes" id="UP000239001"/>
    </source>
</evidence>
<keyword evidence="3" id="KW-1185">Reference proteome</keyword>
<name>A0A2T1M0W2_9CHRO</name>
<feature type="transmembrane region" description="Helical" evidence="1">
    <location>
        <begin position="159"/>
        <end position="175"/>
    </location>
</feature>
<protein>
    <submittedName>
        <fullName evidence="2">Uncharacterized protein</fullName>
    </submittedName>
</protein>
<feature type="transmembrane region" description="Helical" evidence="1">
    <location>
        <begin position="75"/>
        <end position="95"/>
    </location>
</feature>
<evidence type="ECO:0000256" key="1">
    <source>
        <dbReference type="SAM" id="Phobius"/>
    </source>
</evidence>
<dbReference type="OrthoDB" id="422905at2"/>
<keyword evidence="1" id="KW-0812">Transmembrane</keyword>
<dbReference type="RefSeq" id="WP_106455771.1">
    <property type="nucleotide sequence ID" value="NZ_PXOH01000004.1"/>
</dbReference>
<dbReference type="AlphaFoldDB" id="A0A2T1M0W2"/>
<proteinExistence type="predicted"/>